<accession>A0A0D0BQ34</accession>
<evidence type="ECO:0000313" key="3">
    <source>
        <dbReference type="Proteomes" id="UP000053593"/>
    </source>
</evidence>
<name>A0A0D0BQ34_9AGAR</name>
<keyword evidence="3" id="KW-1185">Reference proteome</keyword>
<keyword evidence="1" id="KW-0812">Transmembrane</keyword>
<evidence type="ECO:0000313" key="2">
    <source>
        <dbReference type="EMBL" id="KIK57206.1"/>
    </source>
</evidence>
<dbReference type="Proteomes" id="UP000053593">
    <property type="component" value="Unassembled WGS sequence"/>
</dbReference>
<feature type="transmembrane region" description="Helical" evidence="1">
    <location>
        <begin position="6"/>
        <end position="24"/>
    </location>
</feature>
<proteinExistence type="predicted"/>
<dbReference type="AlphaFoldDB" id="A0A0D0BQ34"/>
<organism evidence="2 3">
    <name type="scientific">Collybiopsis luxurians FD-317 M1</name>
    <dbReference type="NCBI Taxonomy" id="944289"/>
    <lineage>
        <taxon>Eukaryota</taxon>
        <taxon>Fungi</taxon>
        <taxon>Dikarya</taxon>
        <taxon>Basidiomycota</taxon>
        <taxon>Agaricomycotina</taxon>
        <taxon>Agaricomycetes</taxon>
        <taxon>Agaricomycetidae</taxon>
        <taxon>Agaricales</taxon>
        <taxon>Marasmiineae</taxon>
        <taxon>Omphalotaceae</taxon>
        <taxon>Collybiopsis</taxon>
        <taxon>Collybiopsis luxurians</taxon>
    </lineage>
</organism>
<sequence length="126" mass="14153">MIYAWIGIVTFDICVIFLTLWKSLRMRKECIPGGIMTVIMRDGILYFGIIAVVNVTNILTFALGSGFTRNLLPIISNVIASLIMSRLMLNIRGGQSEDESFKDLSVLVWQRPDSEILVKSIVETQV</sequence>
<gene>
    <name evidence="2" type="ORF">GYMLUDRAFT_763961</name>
</gene>
<dbReference type="HOGENOM" id="CLU_1981825_0_0_1"/>
<keyword evidence="1" id="KW-1133">Transmembrane helix</keyword>
<protein>
    <submittedName>
        <fullName evidence="2">Uncharacterized protein</fullName>
    </submittedName>
</protein>
<keyword evidence="1" id="KW-0472">Membrane</keyword>
<feature type="transmembrane region" description="Helical" evidence="1">
    <location>
        <begin position="44"/>
        <end position="64"/>
    </location>
</feature>
<dbReference type="EMBL" id="KN834792">
    <property type="protein sequence ID" value="KIK57206.1"/>
    <property type="molecule type" value="Genomic_DNA"/>
</dbReference>
<reference evidence="2 3" key="1">
    <citation type="submission" date="2014-04" db="EMBL/GenBank/DDBJ databases">
        <title>Evolutionary Origins and Diversification of the Mycorrhizal Mutualists.</title>
        <authorList>
            <consortium name="DOE Joint Genome Institute"/>
            <consortium name="Mycorrhizal Genomics Consortium"/>
            <person name="Kohler A."/>
            <person name="Kuo A."/>
            <person name="Nagy L.G."/>
            <person name="Floudas D."/>
            <person name="Copeland A."/>
            <person name="Barry K.W."/>
            <person name="Cichocki N."/>
            <person name="Veneault-Fourrey C."/>
            <person name="LaButti K."/>
            <person name="Lindquist E.A."/>
            <person name="Lipzen A."/>
            <person name="Lundell T."/>
            <person name="Morin E."/>
            <person name="Murat C."/>
            <person name="Riley R."/>
            <person name="Ohm R."/>
            <person name="Sun H."/>
            <person name="Tunlid A."/>
            <person name="Henrissat B."/>
            <person name="Grigoriev I.V."/>
            <person name="Hibbett D.S."/>
            <person name="Martin F."/>
        </authorList>
    </citation>
    <scope>NUCLEOTIDE SEQUENCE [LARGE SCALE GENOMIC DNA]</scope>
    <source>
        <strain evidence="2 3">FD-317 M1</strain>
    </source>
</reference>
<dbReference type="OrthoDB" id="3261349at2759"/>
<evidence type="ECO:0000256" key="1">
    <source>
        <dbReference type="SAM" id="Phobius"/>
    </source>
</evidence>